<feature type="domain" description="UBC core" evidence="5">
    <location>
        <begin position="1"/>
        <end position="151"/>
    </location>
</feature>
<protein>
    <recommendedName>
        <fullName evidence="5">UBC core domain-containing protein</fullName>
    </recommendedName>
</protein>
<proteinExistence type="inferred from homology"/>
<dbReference type="PANTHER" id="PTHR24068">
    <property type="entry name" value="UBIQUITIN-CONJUGATING ENZYME E2"/>
    <property type="match status" value="1"/>
</dbReference>
<evidence type="ECO:0000313" key="7">
    <source>
        <dbReference type="EMBL" id="CAF3671439.1"/>
    </source>
</evidence>
<dbReference type="InterPro" id="IPR023313">
    <property type="entry name" value="UBQ-conjugating_AS"/>
</dbReference>
<dbReference type="Gene3D" id="3.10.110.10">
    <property type="entry name" value="Ubiquitin Conjugating Enzyme"/>
    <property type="match status" value="1"/>
</dbReference>
<evidence type="ECO:0000259" key="5">
    <source>
        <dbReference type="PROSITE" id="PS50127"/>
    </source>
</evidence>
<dbReference type="PROSITE" id="PS50127">
    <property type="entry name" value="UBC_2"/>
    <property type="match status" value="1"/>
</dbReference>
<comment type="similarity">
    <text evidence="4">Belongs to the ubiquitin-conjugating enzyme family.</text>
</comment>
<dbReference type="SUPFAM" id="SSF54495">
    <property type="entry name" value="UBC-like"/>
    <property type="match status" value="1"/>
</dbReference>
<evidence type="ECO:0000256" key="3">
    <source>
        <dbReference type="PROSITE-ProRule" id="PRU10133"/>
    </source>
</evidence>
<keyword evidence="2 4" id="KW-0833">Ubl conjugation pathway</keyword>
<keyword evidence="1" id="KW-0808">Transferase</keyword>
<dbReference type="InterPro" id="IPR000608">
    <property type="entry name" value="UBC"/>
</dbReference>
<comment type="caution">
    <text evidence="6">The sequence shown here is derived from an EMBL/GenBank/DDBJ whole genome shotgun (WGS) entry which is preliminary data.</text>
</comment>
<dbReference type="SMART" id="SM00212">
    <property type="entry name" value="UBCc"/>
    <property type="match status" value="1"/>
</dbReference>
<evidence type="ECO:0000256" key="2">
    <source>
        <dbReference type="ARBA" id="ARBA00022786"/>
    </source>
</evidence>
<sequence>MAPSSSNNERVKFIYVNSTFDDIDEDDSSSQAGEIIIKGRLLPNSELYKNNSLPVDIILDAKYPMGHPKVKLSAALYHPNVDKEGNICINLLTSRGWNSNTGIRDVIIAVTDIIDNPSQHDCAFAEAAALLNSDKAAYERNALESYNKICGPR</sequence>
<accession>A0A814AHA0</accession>
<evidence type="ECO:0000313" key="6">
    <source>
        <dbReference type="EMBL" id="CAF0915256.1"/>
    </source>
</evidence>
<dbReference type="Proteomes" id="UP000663881">
    <property type="component" value="Unassembled WGS sequence"/>
</dbReference>
<keyword evidence="4" id="KW-0067">ATP-binding</keyword>
<dbReference type="GO" id="GO:0016740">
    <property type="term" value="F:transferase activity"/>
    <property type="evidence" value="ECO:0007669"/>
    <property type="project" value="UniProtKB-KW"/>
</dbReference>
<dbReference type="Proteomes" id="UP000663891">
    <property type="component" value="Unassembled WGS sequence"/>
</dbReference>
<reference evidence="6" key="1">
    <citation type="submission" date="2021-02" db="EMBL/GenBank/DDBJ databases">
        <authorList>
            <person name="Nowell W R."/>
        </authorList>
    </citation>
    <scope>NUCLEOTIDE SEQUENCE</scope>
</reference>
<dbReference type="Pfam" id="PF00179">
    <property type="entry name" value="UQ_con"/>
    <property type="match status" value="1"/>
</dbReference>
<dbReference type="OrthoDB" id="10003983at2759"/>
<gene>
    <name evidence="7" type="ORF">OKA104_LOCUS10464</name>
    <name evidence="6" type="ORF">VCS650_LOCUS10070</name>
</gene>
<name>A0A814AHA0_9BILA</name>
<feature type="active site" description="Glycyl thioester intermediate" evidence="3">
    <location>
        <position position="88"/>
    </location>
</feature>
<dbReference type="GO" id="GO:0005524">
    <property type="term" value="F:ATP binding"/>
    <property type="evidence" value="ECO:0007669"/>
    <property type="project" value="UniProtKB-UniRule"/>
</dbReference>
<dbReference type="InterPro" id="IPR016135">
    <property type="entry name" value="UBQ-conjugating_enzyme/RWD"/>
</dbReference>
<evidence type="ECO:0000256" key="1">
    <source>
        <dbReference type="ARBA" id="ARBA00022679"/>
    </source>
</evidence>
<keyword evidence="4" id="KW-0547">Nucleotide-binding</keyword>
<dbReference type="EMBL" id="CAJNON010000071">
    <property type="protein sequence ID" value="CAF0915256.1"/>
    <property type="molecule type" value="Genomic_DNA"/>
</dbReference>
<dbReference type="EMBL" id="CAJOAY010000465">
    <property type="protein sequence ID" value="CAF3671439.1"/>
    <property type="molecule type" value="Genomic_DNA"/>
</dbReference>
<evidence type="ECO:0000256" key="4">
    <source>
        <dbReference type="RuleBase" id="RU362109"/>
    </source>
</evidence>
<dbReference type="PROSITE" id="PS00183">
    <property type="entry name" value="UBC_1"/>
    <property type="match status" value="1"/>
</dbReference>
<dbReference type="AlphaFoldDB" id="A0A814AHA0"/>
<evidence type="ECO:0000313" key="8">
    <source>
        <dbReference type="Proteomes" id="UP000663891"/>
    </source>
</evidence>
<organism evidence="6 8">
    <name type="scientific">Adineta steineri</name>
    <dbReference type="NCBI Taxonomy" id="433720"/>
    <lineage>
        <taxon>Eukaryota</taxon>
        <taxon>Metazoa</taxon>
        <taxon>Spiralia</taxon>
        <taxon>Gnathifera</taxon>
        <taxon>Rotifera</taxon>
        <taxon>Eurotatoria</taxon>
        <taxon>Bdelloidea</taxon>
        <taxon>Adinetida</taxon>
        <taxon>Adinetidae</taxon>
        <taxon>Adineta</taxon>
    </lineage>
</organism>